<gene>
    <name evidence="3" type="ORF">F6J89_23170</name>
</gene>
<reference evidence="3" key="1">
    <citation type="submission" date="2019-11" db="EMBL/GenBank/DDBJ databases">
        <title>Genomic insights into an expanded diversity of filamentous marine cyanobacteria reveals the extraordinary biosynthetic potential of Moorea and Okeania.</title>
        <authorList>
            <person name="Ferreira Leao T."/>
            <person name="Wang M."/>
            <person name="Moss N."/>
            <person name="Da Silva R."/>
            <person name="Sanders J."/>
            <person name="Nurk S."/>
            <person name="Gurevich A."/>
            <person name="Humphrey G."/>
            <person name="Reher R."/>
            <person name="Zhu Q."/>
            <person name="Belda-Ferre P."/>
            <person name="Glukhov E."/>
            <person name="Rex R."/>
            <person name="Dorrestein P.C."/>
            <person name="Knight R."/>
            <person name="Pevzner P."/>
            <person name="Gerwick W.H."/>
            <person name="Gerwick L."/>
        </authorList>
    </citation>
    <scope>NUCLEOTIDE SEQUENCE</scope>
    <source>
        <strain evidence="3">SIO1C4</strain>
    </source>
</reference>
<proteinExistence type="predicted"/>
<evidence type="ECO:0000256" key="1">
    <source>
        <dbReference type="SAM" id="MobiDB-lite"/>
    </source>
</evidence>
<accession>A0A6B3NLI8</accession>
<evidence type="ECO:0008006" key="4">
    <source>
        <dbReference type="Google" id="ProtNLM"/>
    </source>
</evidence>
<comment type="caution">
    <text evidence="3">The sequence shown here is derived from an EMBL/GenBank/DDBJ whole genome shotgun (WGS) entry which is preliminary data.</text>
</comment>
<feature type="chain" id="PRO_5025581936" description="Peptidase S1" evidence="2">
    <location>
        <begin position="24"/>
        <end position="160"/>
    </location>
</feature>
<feature type="signal peptide" evidence="2">
    <location>
        <begin position="1"/>
        <end position="23"/>
    </location>
</feature>
<feature type="region of interest" description="Disordered" evidence="1">
    <location>
        <begin position="105"/>
        <end position="129"/>
    </location>
</feature>
<organism evidence="3">
    <name type="scientific">Symploca sp. SIO1C4</name>
    <dbReference type="NCBI Taxonomy" id="2607765"/>
    <lineage>
        <taxon>Bacteria</taxon>
        <taxon>Bacillati</taxon>
        <taxon>Cyanobacteriota</taxon>
        <taxon>Cyanophyceae</taxon>
        <taxon>Coleofasciculales</taxon>
        <taxon>Coleofasciculaceae</taxon>
        <taxon>Symploca</taxon>
    </lineage>
</organism>
<sequence length="160" mass="17010">MRSLYGRLSILLLATLSATPVLSQGSNFDKLTLSLGFPQNSGLVAGYTGGSYSLSSIANKDDHGQACIGFGDETPDHIMVLEQDFSNLSVLVNTGGKDTTLVIQGPQGNSNQGSMRCGDDTGSSKDASVEDSSWQAGTYKIWVGSFEAGQQWDYTLTVRE</sequence>
<dbReference type="EMBL" id="JAAHFQ010000558">
    <property type="protein sequence ID" value="NER30441.1"/>
    <property type="molecule type" value="Genomic_DNA"/>
</dbReference>
<dbReference type="AlphaFoldDB" id="A0A6B3NLI8"/>
<name>A0A6B3NLI8_9CYAN</name>
<evidence type="ECO:0000313" key="3">
    <source>
        <dbReference type="EMBL" id="NER30441.1"/>
    </source>
</evidence>
<keyword evidence="2" id="KW-0732">Signal</keyword>
<evidence type="ECO:0000256" key="2">
    <source>
        <dbReference type="SAM" id="SignalP"/>
    </source>
</evidence>
<protein>
    <recommendedName>
        <fullName evidence="4">Peptidase S1</fullName>
    </recommendedName>
</protein>